<feature type="binding site" evidence="9">
    <location>
        <position position="48"/>
    </location>
    <ligand>
        <name>substrate</name>
    </ligand>
</feature>
<dbReference type="InterPro" id="IPR004821">
    <property type="entry name" value="Cyt_trans-like"/>
</dbReference>
<dbReference type="NCBIfam" id="TIGR01510">
    <property type="entry name" value="coaD_prev_kdtB"/>
    <property type="match status" value="1"/>
</dbReference>
<evidence type="ECO:0000256" key="5">
    <source>
        <dbReference type="ARBA" id="ARBA00022840"/>
    </source>
</evidence>
<keyword evidence="6 9" id="KW-0460">Magnesium</keyword>
<dbReference type="OrthoDB" id="9806661at2"/>
<feature type="binding site" evidence="9">
    <location>
        <position position="16"/>
    </location>
    <ligand>
        <name>substrate</name>
    </ligand>
</feature>
<evidence type="ECO:0000256" key="8">
    <source>
        <dbReference type="ARBA" id="ARBA00029346"/>
    </source>
</evidence>
<dbReference type="Gene3D" id="3.40.50.620">
    <property type="entry name" value="HUPs"/>
    <property type="match status" value="1"/>
</dbReference>
<dbReference type="Pfam" id="PF01467">
    <property type="entry name" value="CTP_transf_like"/>
    <property type="match status" value="1"/>
</dbReference>
<dbReference type="EC" id="2.7.7.3" evidence="9"/>
<gene>
    <name evidence="9" type="primary">coaD</name>
    <name evidence="11" type="ORF">SAMN05660653_01914</name>
</gene>
<dbReference type="PRINTS" id="PR01020">
    <property type="entry name" value="LPSBIOSNTHSS"/>
</dbReference>
<dbReference type="GO" id="GO:0004595">
    <property type="term" value="F:pantetheine-phosphate adenylyltransferase activity"/>
    <property type="evidence" value="ECO:0007669"/>
    <property type="project" value="UniProtKB-UniRule"/>
</dbReference>
<feature type="binding site" evidence="9">
    <location>
        <begin position="95"/>
        <end position="97"/>
    </location>
    <ligand>
        <name>ATP</name>
        <dbReference type="ChEBI" id="CHEBI:30616"/>
    </ligand>
</feature>
<name>A0A1G6D4I7_9BACT</name>
<keyword evidence="2 9" id="KW-0808">Transferase</keyword>
<comment type="subcellular location">
    <subcellularLocation>
        <location evidence="9">Cytoplasm</location>
    </subcellularLocation>
</comment>
<evidence type="ECO:0000313" key="12">
    <source>
        <dbReference type="Proteomes" id="UP000198771"/>
    </source>
</evidence>
<dbReference type="PANTHER" id="PTHR21342:SF1">
    <property type="entry name" value="PHOSPHOPANTETHEINE ADENYLYLTRANSFERASE"/>
    <property type="match status" value="1"/>
</dbReference>
<organism evidence="11 12">
    <name type="scientific">Desulfonatronum thiosulfatophilum</name>
    <dbReference type="NCBI Taxonomy" id="617002"/>
    <lineage>
        <taxon>Bacteria</taxon>
        <taxon>Pseudomonadati</taxon>
        <taxon>Thermodesulfobacteriota</taxon>
        <taxon>Desulfovibrionia</taxon>
        <taxon>Desulfovibrionales</taxon>
        <taxon>Desulfonatronaceae</taxon>
        <taxon>Desulfonatronum</taxon>
    </lineage>
</organism>
<dbReference type="InterPro" id="IPR001980">
    <property type="entry name" value="PPAT"/>
</dbReference>
<keyword evidence="7 9" id="KW-0173">Coenzyme A biosynthesis</keyword>
<protein>
    <recommendedName>
        <fullName evidence="9">Phosphopantetheine adenylyltransferase</fullName>
        <ecNumber evidence="9">2.7.7.3</ecNumber>
    </recommendedName>
    <alternativeName>
        <fullName evidence="9">Dephospho-CoA pyrophosphorylase</fullName>
    </alternativeName>
    <alternativeName>
        <fullName evidence="9">Pantetheine-phosphate adenylyltransferase</fullName>
        <shortName evidence="9">PPAT</shortName>
    </alternativeName>
</protein>
<evidence type="ECO:0000256" key="9">
    <source>
        <dbReference type="HAMAP-Rule" id="MF_00151"/>
    </source>
</evidence>
<comment type="subunit">
    <text evidence="9">Homohexamer.</text>
</comment>
<feature type="domain" description="Cytidyltransferase-like" evidence="10">
    <location>
        <begin position="12"/>
        <end position="140"/>
    </location>
</feature>
<feature type="binding site" evidence="9">
    <location>
        <position position="105"/>
    </location>
    <ligand>
        <name>ATP</name>
        <dbReference type="ChEBI" id="CHEBI:30616"/>
    </ligand>
</feature>
<evidence type="ECO:0000256" key="1">
    <source>
        <dbReference type="ARBA" id="ARBA00022490"/>
    </source>
</evidence>
<dbReference type="PANTHER" id="PTHR21342">
    <property type="entry name" value="PHOSPHOPANTETHEINE ADENYLYLTRANSFERASE"/>
    <property type="match status" value="1"/>
</dbReference>
<feature type="binding site" evidence="9">
    <location>
        <begin position="130"/>
        <end position="136"/>
    </location>
    <ligand>
        <name>ATP</name>
        <dbReference type="ChEBI" id="CHEBI:30616"/>
    </ligand>
</feature>
<dbReference type="AlphaFoldDB" id="A0A1G6D4I7"/>
<keyword evidence="3 9" id="KW-0548">Nucleotidyltransferase</keyword>
<proteinExistence type="inferred from homology"/>
<feature type="binding site" evidence="9">
    <location>
        <position position="80"/>
    </location>
    <ligand>
        <name>substrate</name>
    </ligand>
</feature>
<evidence type="ECO:0000256" key="7">
    <source>
        <dbReference type="ARBA" id="ARBA00022993"/>
    </source>
</evidence>
<comment type="pathway">
    <text evidence="9">Cofactor biosynthesis; coenzyme A biosynthesis; CoA from (R)-pantothenate: step 4/5.</text>
</comment>
<sequence length="169" mass="19387">MEKNYCKKRIAVYPGTFDPLTNGHVSLIRRGLEVFDQVIVAVAHDTPKIPLFNLEERLDMVNAVFAPEPRVLGEGFQGLLVEYARNRGASVILRGLRATSDFEYEFQLALMNRRLERGLQTMFLMTDYKWLYISSTIIKEAARLHGDVQGLVPDVVLQRLQQKYGTRKN</sequence>
<feature type="binding site" evidence="9">
    <location>
        <begin position="16"/>
        <end position="17"/>
    </location>
    <ligand>
        <name>ATP</name>
        <dbReference type="ChEBI" id="CHEBI:30616"/>
    </ligand>
</feature>
<keyword evidence="1 9" id="KW-0963">Cytoplasm</keyword>
<comment type="cofactor">
    <cofactor evidence="9">
        <name>Mg(2+)</name>
        <dbReference type="ChEBI" id="CHEBI:18420"/>
    </cofactor>
</comment>
<feature type="binding site" evidence="9">
    <location>
        <position position="94"/>
    </location>
    <ligand>
        <name>substrate</name>
    </ligand>
</feature>
<keyword evidence="12" id="KW-1185">Reference proteome</keyword>
<dbReference type="GO" id="GO:0005737">
    <property type="term" value="C:cytoplasm"/>
    <property type="evidence" value="ECO:0007669"/>
    <property type="project" value="UniProtKB-SubCell"/>
</dbReference>
<dbReference type="NCBIfam" id="TIGR00125">
    <property type="entry name" value="cyt_tran_rel"/>
    <property type="match status" value="1"/>
</dbReference>
<comment type="similarity">
    <text evidence="9">Belongs to the bacterial CoaD family.</text>
</comment>
<evidence type="ECO:0000313" key="11">
    <source>
        <dbReference type="EMBL" id="SDB40094.1"/>
    </source>
</evidence>
<dbReference type="STRING" id="617002.SAMN05660653_01914"/>
<dbReference type="GO" id="GO:0005524">
    <property type="term" value="F:ATP binding"/>
    <property type="evidence" value="ECO:0007669"/>
    <property type="project" value="UniProtKB-KW"/>
</dbReference>
<keyword evidence="5 9" id="KW-0067">ATP-binding</keyword>
<reference evidence="11 12" key="1">
    <citation type="submission" date="2016-10" db="EMBL/GenBank/DDBJ databases">
        <authorList>
            <person name="de Groot N.N."/>
        </authorList>
    </citation>
    <scope>NUCLEOTIDE SEQUENCE [LARGE SCALE GENOMIC DNA]</scope>
    <source>
        <strain evidence="11 12">ASO4-2</strain>
    </source>
</reference>
<feature type="binding site" evidence="9">
    <location>
        <position position="24"/>
    </location>
    <ligand>
        <name>ATP</name>
        <dbReference type="ChEBI" id="CHEBI:30616"/>
    </ligand>
</feature>
<evidence type="ECO:0000256" key="6">
    <source>
        <dbReference type="ARBA" id="ARBA00022842"/>
    </source>
</evidence>
<keyword evidence="4 9" id="KW-0547">Nucleotide-binding</keyword>
<dbReference type="Proteomes" id="UP000198771">
    <property type="component" value="Unassembled WGS sequence"/>
</dbReference>
<dbReference type="GO" id="GO:0015937">
    <property type="term" value="P:coenzyme A biosynthetic process"/>
    <property type="evidence" value="ECO:0007669"/>
    <property type="project" value="UniProtKB-UniRule"/>
</dbReference>
<dbReference type="RefSeq" id="WP_092120634.1">
    <property type="nucleotide sequence ID" value="NZ_FMXO01000010.1"/>
</dbReference>
<comment type="catalytic activity">
    <reaction evidence="8 9">
        <text>(R)-4'-phosphopantetheine + ATP + H(+) = 3'-dephospho-CoA + diphosphate</text>
        <dbReference type="Rhea" id="RHEA:19801"/>
        <dbReference type="ChEBI" id="CHEBI:15378"/>
        <dbReference type="ChEBI" id="CHEBI:30616"/>
        <dbReference type="ChEBI" id="CHEBI:33019"/>
        <dbReference type="ChEBI" id="CHEBI:57328"/>
        <dbReference type="ChEBI" id="CHEBI:61723"/>
        <dbReference type="EC" id="2.7.7.3"/>
    </reaction>
</comment>
<accession>A0A1G6D4I7</accession>
<comment type="function">
    <text evidence="9">Reversibly transfers an adenylyl group from ATP to 4'-phosphopantetheine, yielding dephospho-CoA (dPCoA) and pyrophosphate.</text>
</comment>
<dbReference type="HAMAP" id="MF_00151">
    <property type="entry name" value="PPAT_bact"/>
    <property type="match status" value="1"/>
</dbReference>
<evidence type="ECO:0000256" key="4">
    <source>
        <dbReference type="ARBA" id="ARBA00022741"/>
    </source>
</evidence>
<evidence type="ECO:0000259" key="10">
    <source>
        <dbReference type="Pfam" id="PF01467"/>
    </source>
</evidence>
<evidence type="ECO:0000256" key="3">
    <source>
        <dbReference type="ARBA" id="ARBA00022695"/>
    </source>
</evidence>
<dbReference type="InterPro" id="IPR014729">
    <property type="entry name" value="Rossmann-like_a/b/a_fold"/>
</dbReference>
<dbReference type="CDD" id="cd02163">
    <property type="entry name" value="PPAT"/>
    <property type="match status" value="1"/>
</dbReference>
<feature type="site" description="Transition state stabilizer" evidence="9">
    <location>
        <position position="24"/>
    </location>
</feature>
<evidence type="ECO:0000256" key="2">
    <source>
        <dbReference type="ARBA" id="ARBA00022679"/>
    </source>
</evidence>
<dbReference type="EMBL" id="FMXO01000010">
    <property type="protein sequence ID" value="SDB40094.1"/>
    <property type="molecule type" value="Genomic_DNA"/>
</dbReference>
<dbReference type="UniPathway" id="UPA00241">
    <property type="reaction ID" value="UER00355"/>
</dbReference>
<dbReference type="SUPFAM" id="SSF52374">
    <property type="entry name" value="Nucleotidylyl transferase"/>
    <property type="match status" value="1"/>
</dbReference>